<proteinExistence type="predicted"/>
<dbReference type="SMART" id="SM00513">
    <property type="entry name" value="SAP"/>
    <property type="match status" value="1"/>
</dbReference>
<name>A0A8E0VHH4_9TREM</name>
<dbReference type="SUPFAM" id="SSF68906">
    <property type="entry name" value="SAP domain"/>
    <property type="match status" value="1"/>
</dbReference>
<comment type="caution">
    <text evidence="4">The sequence shown here is derived from an EMBL/GenBank/DDBJ whole genome shotgun (WGS) entry which is preliminary data.</text>
</comment>
<dbReference type="Gene3D" id="1.10.720.30">
    <property type="entry name" value="SAP domain"/>
    <property type="match status" value="1"/>
</dbReference>
<feature type="region of interest" description="Disordered" evidence="2">
    <location>
        <begin position="359"/>
        <end position="385"/>
    </location>
</feature>
<evidence type="ECO:0000256" key="1">
    <source>
        <dbReference type="SAM" id="Coils"/>
    </source>
</evidence>
<dbReference type="OrthoDB" id="197676at2759"/>
<dbReference type="InterPro" id="IPR003034">
    <property type="entry name" value="SAP_dom"/>
</dbReference>
<feature type="coiled-coil region" evidence="1">
    <location>
        <begin position="654"/>
        <end position="681"/>
    </location>
</feature>
<feature type="domain" description="SAP" evidence="3">
    <location>
        <begin position="290"/>
        <end position="324"/>
    </location>
</feature>
<dbReference type="Proteomes" id="UP000728185">
    <property type="component" value="Unassembled WGS sequence"/>
</dbReference>
<feature type="compositionally biased region" description="Low complexity" evidence="2">
    <location>
        <begin position="359"/>
        <end position="378"/>
    </location>
</feature>
<feature type="compositionally biased region" description="Polar residues" evidence="2">
    <location>
        <begin position="200"/>
        <end position="212"/>
    </location>
</feature>
<dbReference type="AlphaFoldDB" id="A0A8E0VHH4"/>
<evidence type="ECO:0000256" key="2">
    <source>
        <dbReference type="SAM" id="MobiDB-lite"/>
    </source>
</evidence>
<dbReference type="EMBL" id="LUCM01008477">
    <property type="protein sequence ID" value="KAA0188333.1"/>
    <property type="molecule type" value="Genomic_DNA"/>
</dbReference>
<keyword evidence="5" id="KW-1185">Reference proteome</keyword>
<keyword evidence="1" id="KW-0175">Coiled coil</keyword>
<gene>
    <name evidence="4" type="ORF">FBUS_09220</name>
</gene>
<dbReference type="Pfam" id="PF02037">
    <property type="entry name" value="SAP"/>
    <property type="match status" value="1"/>
</dbReference>
<feature type="region of interest" description="Disordered" evidence="2">
    <location>
        <begin position="200"/>
        <end position="230"/>
    </location>
</feature>
<feature type="compositionally biased region" description="Polar residues" evidence="2">
    <location>
        <begin position="615"/>
        <end position="631"/>
    </location>
</feature>
<accession>A0A8E0VHH4</accession>
<dbReference type="PROSITE" id="PS50800">
    <property type="entry name" value="SAP"/>
    <property type="match status" value="1"/>
</dbReference>
<feature type="compositionally biased region" description="Low complexity" evidence="2">
    <location>
        <begin position="213"/>
        <end position="230"/>
    </location>
</feature>
<protein>
    <recommendedName>
        <fullName evidence="3">SAP domain-containing protein</fullName>
    </recommendedName>
</protein>
<feature type="region of interest" description="Disordered" evidence="2">
    <location>
        <begin position="615"/>
        <end position="634"/>
    </location>
</feature>
<evidence type="ECO:0000313" key="4">
    <source>
        <dbReference type="EMBL" id="KAA0188333.1"/>
    </source>
</evidence>
<reference evidence="4" key="1">
    <citation type="submission" date="2019-05" db="EMBL/GenBank/DDBJ databases">
        <title>Annotation for the trematode Fasciolopsis buski.</title>
        <authorList>
            <person name="Choi Y.-J."/>
        </authorList>
    </citation>
    <scope>NUCLEOTIDE SEQUENCE</scope>
    <source>
        <strain evidence="4">HT</strain>
        <tissue evidence="4">Whole worm</tissue>
    </source>
</reference>
<organism evidence="4 5">
    <name type="scientific">Fasciolopsis buskii</name>
    <dbReference type="NCBI Taxonomy" id="27845"/>
    <lineage>
        <taxon>Eukaryota</taxon>
        <taxon>Metazoa</taxon>
        <taxon>Spiralia</taxon>
        <taxon>Lophotrochozoa</taxon>
        <taxon>Platyhelminthes</taxon>
        <taxon>Trematoda</taxon>
        <taxon>Digenea</taxon>
        <taxon>Plagiorchiida</taxon>
        <taxon>Echinostomata</taxon>
        <taxon>Echinostomatoidea</taxon>
        <taxon>Fasciolidae</taxon>
        <taxon>Fasciolopsis</taxon>
    </lineage>
</organism>
<dbReference type="InterPro" id="IPR036361">
    <property type="entry name" value="SAP_dom_sf"/>
</dbReference>
<sequence>MSSQYSSFVAYVSHPDKVRQLQRAKVDPGVDSLVRFGSLQYPRVEIPYFAGEQSITVAESIPVPPPLPVTKLPRNASSVMSCVCSSIVTVSTAVPSCAGLQRLATTGKQSAANSSSRSMRDETVISKYGALVFHNYCPKSFDSRDPTVSSSFLEKQRAREAQQADLLRLQDTALAHHLVQKELCELATRRPLTRNDENIMAQSDSSSDSNFTQQSQPQPSLSSYSNSPSQPCNMSIIQSASSFTPLVVAESGSSEQSVKWLTDSPNSLVFMVDKQSDGVGSKPCSTASTLAQLNKTQLRAECRERNLPRSGVKATLIRQLEPHSEEILSKYFSPATPMSCDMLDLSPIAHTVPLHPVQSVSVSSSSGQSAQSHSTSSVYPQPPPIWTAPNPSTGAVFTVSPSSWPLSTVSQTGGIIVCPRPQGMQPVLKATASISTTPTALLIASQPALPVRSPTELRHSNSAPFFTEMGSTVPVLPSASGNISITPSLHGQLNSVPSTPFIPVQLETANLSITANSSPYPIGMYLGMVQTPVLSESAGVLSKPTVYLSSNFLSLSQATNLPCRPASTVSSEGTSTTATVSNTCQKLPSATNNGWLCTHTSSFDAEHQTVSDSDSFLTGSGSVQSTRWTNASDDRASSMELPSLSQVENMWFRIRDLRRAMDKAQESMTSLSEQNASEQRATQIQQLKSEHDRLVTLFRLVVIARIDALSESRDSGIYNSSDDP</sequence>
<evidence type="ECO:0000313" key="5">
    <source>
        <dbReference type="Proteomes" id="UP000728185"/>
    </source>
</evidence>
<evidence type="ECO:0000259" key="3">
    <source>
        <dbReference type="PROSITE" id="PS50800"/>
    </source>
</evidence>